<keyword evidence="2" id="KW-1185">Reference proteome</keyword>
<dbReference type="KEGG" id="abut:Ami103574_04325"/>
<dbReference type="AlphaFoldDB" id="A0A858BRR2"/>
<reference evidence="1 2" key="1">
    <citation type="submission" date="2020-02" db="EMBL/GenBank/DDBJ databases">
        <authorList>
            <person name="Kim Y.B."/>
            <person name="Roh S.W."/>
        </authorList>
    </citation>
    <scope>NUCLEOTIDE SEQUENCE [LARGE SCALE GENOMIC DNA]</scope>
    <source>
        <strain evidence="1 2">DSM 103574</strain>
    </source>
</reference>
<sequence length="119" mass="12800">MSELTNRAIAHITEQMMQDQNNPAIVALEEYLTDLCTSDSVANLLLSKDKSLKGALKAIENVARKKAVGNCGVVPPDEAVDIIRGYYGIQANEDGGTRDAHAETKPDEIIDVMALLAGM</sequence>
<accession>A0A858BRR2</accession>
<evidence type="ECO:0000313" key="1">
    <source>
        <dbReference type="EMBL" id="QIB68593.1"/>
    </source>
</evidence>
<dbReference type="RefSeq" id="WP_163065456.1">
    <property type="nucleotide sequence ID" value="NZ_CP048649.1"/>
</dbReference>
<evidence type="ECO:0000313" key="2">
    <source>
        <dbReference type="Proteomes" id="UP000466848"/>
    </source>
</evidence>
<proteinExistence type="predicted"/>
<dbReference type="EMBL" id="CP048649">
    <property type="protein sequence ID" value="QIB68593.1"/>
    <property type="molecule type" value="Genomic_DNA"/>
</dbReference>
<name>A0A858BRR2_9FIRM</name>
<gene>
    <name evidence="1" type="ORF">Ami103574_04325</name>
</gene>
<organism evidence="1 2">
    <name type="scientific">Aminipila butyrica</name>
    <dbReference type="NCBI Taxonomy" id="433296"/>
    <lineage>
        <taxon>Bacteria</taxon>
        <taxon>Bacillati</taxon>
        <taxon>Bacillota</taxon>
        <taxon>Clostridia</taxon>
        <taxon>Peptostreptococcales</taxon>
        <taxon>Anaerovoracaceae</taxon>
        <taxon>Aminipila</taxon>
    </lineage>
</organism>
<dbReference type="Proteomes" id="UP000466848">
    <property type="component" value="Chromosome"/>
</dbReference>
<protein>
    <submittedName>
        <fullName evidence="1">Uncharacterized protein</fullName>
    </submittedName>
</protein>